<accession>A0A1J0RA48</accession>
<name>A0A1J0RA48_9TRYP</name>
<evidence type="ECO:0000256" key="9">
    <source>
        <dbReference type="SAM" id="MobiDB-lite"/>
    </source>
</evidence>
<organism evidence="12">
    <name type="scientific">Trypanosoma brucei</name>
    <dbReference type="NCBI Taxonomy" id="5691"/>
    <lineage>
        <taxon>Eukaryota</taxon>
        <taxon>Discoba</taxon>
        <taxon>Euglenozoa</taxon>
        <taxon>Kinetoplastea</taxon>
        <taxon>Metakinetoplastina</taxon>
        <taxon>Trypanosomatida</taxon>
        <taxon>Trypanosomatidae</taxon>
        <taxon>Trypanosoma</taxon>
    </lineage>
</organism>
<reference evidence="12" key="1">
    <citation type="submission" date="2016-08" db="EMBL/GenBank/DDBJ databases">
        <title>VSG repertoire of Trypanosoma brucei EATRO 1125.</title>
        <authorList>
            <person name="Cross G.A."/>
        </authorList>
    </citation>
    <scope>NUCLEOTIDE SEQUENCE</scope>
    <source>
        <strain evidence="12">EATRO 1125</strain>
    </source>
</reference>
<keyword evidence="4" id="KW-0336">GPI-anchor</keyword>
<evidence type="ECO:0000256" key="3">
    <source>
        <dbReference type="ARBA" id="ARBA00022475"/>
    </source>
</evidence>
<protein>
    <submittedName>
        <fullName evidence="12">Variant surface glycoprotein 1125.4270</fullName>
    </submittedName>
</protein>
<keyword evidence="3" id="KW-1003">Cell membrane</keyword>
<evidence type="ECO:0000256" key="6">
    <source>
        <dbReference type="ARBA" id="ARBA00023136"/>
    </source>
</evidence>
<keyword evidence="8" id="KW-0449">Lipoprotein</keyword>
<dbReference type="VEuPathDB" id="TriTrypDB:Tbg972.9.9820"/>
<comment type="function">
    <text evidence="1">VSG forms a coat on the surface of the parasite. The trypanosome evades the immune response of the host by expressing a series of antigenically distinct VSGs from an estimated 1000 VSG genes.</text>
</comment>
<keyword evidence="5 10" id="KW-0732">Signal</keyword>
<feature type="region of interest" description="Disordered" evidence="9">
    <location>
        <begin position="360"/>
        <end position="437"/>
    </location>
</feature>
<feature type="signal peptide" evidence="10">
    <location>
        <begin position="1"/>
        <end position="21"/>
    </location>
</feature>
<feature type="chain" id="PRO_5012498174" evidence="10">
    <location>
        <begin position="22"/>
        <end position="464"/>
    </location>
</feature>
<evidence type="ECO:0000259" key="11">
    <source>
        <dbReference type="Pfam" id="PF13206"/>
    </source>
</evidence>
<evidence type="ECO:0000256" key="2">
    <source>
        <dbReference type="ARBA" id="ARBA00004609"/>
    </source>
</evidence>
<evidence type="ECO:0000256" key="1">
    <source>
        <dbReference type="ARBA" id="ARBA00002523"/>
    </source>
</evidence>
<proteinExistence type="predicted"/>
<dbReference type="AlphaFoldDB" id="A0A1J0RA48"/>
<keyword evidence="6" id="KW-0472">Membrane</keyword>
<evidence type="ECO:0000256" key="8">
    <source>
        <dbReference type="ARBA" id="ARBA00023288"/>
    </source>
</evidence>
<feature type="compositionally biased region" description="Polar residues" evidence="9">
    <location>
        <begin position="392"/>
        <end position="401"/>
    </location>
</feature>
<comment type="subcellular location">
    <subcellularLocation>
        <location evidence="2">Cell membrane</location>
        <topology evidence="2">Lipid-anchor</topology>
        <topology evidence="2">GPI-anchor</topology>
    </subcellularLocation>
</comment>
<keyword evidence="7" id="KW-0325">Glycoprotein</keyword>
<dbReference type="Pfam" id="PF13206">
    <property type="entry name" value="VSG_B"/>
    <property type="match status" value="1"/>
</dbReference>
<sequence>MWKFKVLVVFAVVIIAAEINSVKIVNQEEFEILCGFVRLTLAPAPLIQLSQRIKNEAVSVAVDAIYREPNQEHLWKKLLPNCEAHQISGRESVCDAFARFKHEAEKRLKASRLTEPELTDYSPDVLDHLEKAFKLYQASELEGKQTSIVTLQEGINSIMYGENDSGGNSLRRHRFRHDDCGGVLGQRPKYAGSALVTDLLCLCAQHVNGSGAEHLCCEGCNWRSNTAVWSEEGGLKLQWEILREKCVKYNVDLKNPKDILKRLREEMECRTVPRGIGSRKGLFVYTYGELEKRELVSCGGEDRQDSGACALYEWGGAQVHTAKIPWMQRLEKLVDILPNVSEESDKMEKRRRQMKNIVYRVNETQENQPKSEKKESLSQQDTPQPPLGDVLQTFTDNPNSEGETREKQQVQNDSSDKSVEIKPAEGRNPGIGIRPLKSASKIGTPLTMFLLLLWNTLKSGDLCY</sequence>
<evidence type="ECO:0000256" key="4">
    <source>
        <dbReference type="ARBA" id="ARBA00022622"/>
    </source>
</evidence>
<dbReference type="EMBL" id="KX700841">
    <property type="protein sequence ID" value="APD74797.1"/>
    <property type="molecule type" value="Genomic_DNA"/>
</dbReference>
<dbReference type="VEuPathDB" id="TriTrypDB:Tb927.1.5170"/>
<dbReference type="InterPro" id="IPR025932">
    <property type="entry name" value="Trypano_VSG_B_N_dom"/>
</dbReference>
<evidence type="ECO:0000256" key="10">
    <source>
        <dbReference type="SAM" id="SignalP"/>
    </source>
</evidence>
<evidence type="ECO:0000313" key="12">
    <source>
        <dbReference type="EMBL" id="APD74797.1"/>
    </source>
</evidence>
<dbReference type="GO" id="GO:0005886">
    <property type="term" value="C:plasma membrane"/>
    <property type="evidence" value="ECO:0007669"/>
    <property type="project" value="UniProtKB-SubCell"/>
</dbReference>
<evidence type="ECO:0000256" key="5">
    <source>
        <dbReference type="ARBA" id="ARBA00022729"/>
    </source>
</evidence>
<dbReference type="VEuPathDB" id="TriTrypDB:Tb1125.1.5170"/>
<feature type="compositionally biased region" description="Basic and acidic residues" evidence="9">
    <location>
        <begin position="402"/>
        <end position="425"/>
    </location>
</feature>
<feature type="domain" description="Trypanosome variant surface glycoprotein B-type N-terminal" evidence="11">
    <location>
        <begin position="8"/>
        <end position="355"/>
    </location>
</feature>
<evidence type="ECO:0000256" key="7">
    <source>
        <dbReference type="ARBA" id="ARBA00023180"/>
    </source>
</evidence>
<dbReference type="GO" id="GO:0098552">
    <property type="term" value="C:side of membrane"/>
    <property type="evidence" value="ECO:0007669"/>
    <property type="project" value="UniProtKB-KW"/>
</dbReference>
<dbReference type="VEuPathDB" id="TriTrypDB:Tb427_000246000"/>